<feature type="region of interest" description="Disordered" evidence="1">
    <location>
        <begin position="33"/>
        <end position="55"/>
    </location>
</feature>
<evidence type="ECO:0000313" key="2">
    <source>
        <dbReference type="EMBL" id="CBK40343.1"/>
    </source>
</evidence>
<protein>
    <submittedName>
        <fullName evidence="2">Uncharacterized protein</fullName>
    </submittedName>
</protein>
<sequence>MMRWAGTAHAPLLVAVYDCEARPKVACRRTTAGLSATSRHARHADFRRLHPSHPR</sequence>
<dbReference type="EMBL" id="FP929003">
    <property type="protein sequence ID" value="CBK40343.1"/>
    <property type="molecule type" value="Genomic_DNA"/>
</dbReference>
<dbReference type="Proteomes" id="UP000001660">
    <property type="component" value="Chromosome"/>
</dbReference>
<evidence type="ECO:0000313" key="3">
    <source>
        <dbReference type="Proteomes" id="UP000001660"/>
    </source>
</evidence>
<gene>
    <name evidence="2" type="ORF">NIDE0569</name>
</gene>
<dbReference type="AlphaFoldDB" id="D8PAT4"/>
<organism evidence="2 3">
    <name type="scientific">Nitrospira defluvii</name>
    <dbReference type="NCBI Taxonomy" id="330214"/>
    <lineage>
        <taxon>Bacteria</taxon>
        <taxon>Pseudomonadati</taxon>
        <taxon>Nitrospirota</taxon>
        <taxon>Nitrospiria</taxon>
        <taxon>Nitrospirales</taxon>
        <taxon>Nitrospiraceae</taxon>
        <taxon>Nitrospira</taxon>
    </lineage>
</organism>
<dbReference type="KEGG" id="nde:NIDE0569"/>
<name>D8PAT4_9BACT</name>
<reference evidence="2 3" key="1">
    <citation type="journal article" date="2010" name="Proc. Natl. Acad. Sci. U.S.A.">
        <title>A Nitrospira metagenome illuminates the physiology and evolution of globally important nitrite-oxidizing bacteria.</title>
        <authorList>
            <person name="Lucker S."/>
            <person name="Wagner M."/>
            <person name="Maixner F."/>
            <person name="Pelletier E."/>
            <person name="Koch H."/>
            <person name="Vacherie B."/>
            <person name="Rattei T."/>
            <person name="Sinninghe Damste J."/>
            <person name="Spieck E."/>
            <person name="Le Paslier D."/>
            <person name="Daims H."/>
        </authorList>
    </citation>
    <scope>NUCLEOTIDE SEQUENCE [LARGE SCALE GENOMIC DNA]</scope>
</reference>
<dbReference type="HOGENOM" id="CLU_3023502_0_0_0"/>
<proteinExistence type="predicted"/>
<keyword evidence="3" id="KW-1185">Reference proteome</keyword>
<accession>D8PAT4</accession>
<dbReference type="STRING" id="330214.NIDE0569"/>
<evidence type="ECO:0000256" key="1">
    <source>
        <dbReference type="SAM" id="MobiDB-lite"/>
    </source>
</evidence>